<sequence>MIHGSDLDLVIGAGRCEGNTPCCCSDEHFRTAMSRCLVRGIWSRLHLLGKGCGCPGRGWLPRRWRAVVKRWKQFRINK</sequence>
<protein>
    <submittedName>
        <fullName evidence="1">Uncharacterized protein</fullName>
    </submittedName>
</protein>
<evidence type="ECO:0000313" key="3">
    <source>
        <dbReference type="Proteomes" id="UP000194857"/>
    </source>
</evidence>
<organism evidence="1 3">
    <name type="scientific">Pseudomonas aeruginosa</name>
    <dbReference type="NCBI Taxonomy" id="287"/>
    <lineage>
        <taxon>Bacteria</taxon>
        <taxon>Pseudomonadati</taxon>
        <taxon>Pseudomonadota</taxon>
        <taxon>Gammaproteobacteria</taxon>
        <taxon>Pseudomonadales</taxon>
        <taxon>Pseudomonadaceae</taxon>
        <taxon>Pseudomonas</taxon>
    </lineage>
</organism>
<evidence type="ECO:0000313" key="2">
    <source>
        <dbReference type="EMBL" id="RCI75630.1"/>
    </source>
</evidence>
<evidence type="ECO:0000313" key="1">
    <source>
        <dbReference type="EMBL" id="OTI56734.1"/>
    </source>
</evidence>
<dbReference type="EMBL" id="QORE01000143">
    <property type="protein sequence ID" value="RCI75630.1"/>
    <property type="molecule type" value="Genomic_DNA"/>
</dbReference>
<reference evidence="3" key="1">
    <citation type="submission" date="2017-05" db="EMBL/GenBank/DDBJ databases">
        <authorList>
            <person name="Giani T."/>
            <person name="Arena F."/>
            <person name="Pollini S."/>
            <person name="Di Pilato V."/>
            <person name="D'Andrea M.M."/>
            <person name="Henrici De Angelis L."/>
            <person name="Bassetti M."/>
            <person name="Rossolini G.M."/>
        </authorList>
    </citation>
    <scope>NUCLEOTIDE SEQUENCE [LARGE SCALE GENOMIC DNA]</scope>
    <source>
        <strain evidence="3">S567_C10_BS</strain>
    </source>
</reference>
<comment type="caution">
    <text evidence="1">The sequence shown here is derived from an EMBL/GenBank/DDBJ whole genome shotgun (WGS) entry which is preliminary data.</text>
</comment>
<proteinExistence type="predicted"/>
<dbReference type="AlphaFoldDB" id="A0A1X0SHR4"/>
<reference evidence="2 4" key="3">
    <citation type="submission" date="2018-07" db="EMBL/GenBank/DDBJ databases">
        <title>Mechanisms of high-level aminoglycoside resistance among Gram-negative pathogens in Brazil.</title>
        <authorList>
            <person name="Ballaben A.S."/>
            <person name="Darini A.L.C."/>
            <person name="Doi Y."/>
        </authorList>
    </citation>
    <scope>NUCLEOTIDE SEQUENCE [LARGE SCALE GENOMIC DNA]</scope>
    <source>
        <strain evidence="2 4">B2-305</strain>
    </source>
</reference>
<gene>
    <name evidence="1" type="ORF">CAZ10_28525</name>
    <name evidence="2" type="ORF">DT376_06675</name>
</gene>
<dbReference type="Proteomes" id="UP000253594">
    <property type="component" value="Unassembled WGS sequence"/>
</dbReference>
<dbReference type="Proteomes" id="UP000194857">
    <property type="component" value="Unassembled WGS sequence"/>
</dbReference>
<dbReference type="EMBL" id="NFFZ01000020">
    <property type="protein sequence ID" value="OTI56734.1"/>
    <property type="molecule type" value="Genomic_DNA"/>
</dbReference>
<reference evidence="1" key="2">
    <citation type="submission" date="2017-05" db="EMBL/GenBank/DDBJ databases">
        <authorList>
            <person name="Song R."/>
            <person name="Chenine A.L."/>
            <person name="Ruprecht R.M."/>
        </authorList>
    </citation>
    <scope>NUCLEOTIDE SEQUENCE [LARGE SCALE GENOMIC DNA]</scope>
    <source>
        <strain evidence="1">S567_C10_BS</strain>
    </source>
</reference>
<name>A0A1X0SHR4_PSEAI</name>
<accession>A0A1X0SHR4</accession>
<evidence type="ECO:0000313" key="4">
    <source>
        <dbReference type="Proteomes" id="UP000253594"/>
    </source>
</evidence>